<comment type="caution">
    <text evidence="3">The sequence shown here is derived from an EMBL/GenBank/DDBJ whole genome shotgun (WGS) entry which is preliminary data.</text>
</comment>
<dbReference type="EMBL" id="QFBC01000012">
    <property type="protein sequence ID" value="PWE54080.1"/>
    <property type="molecule type" value="Genomic_DNA"/>
</dbReference>
<organism evidence="3 4">
    <name type="scientific">Metarhizobium album</name>
    <dbReference type="NCBI Taxonomy" id="2182425"/>
    <lineage>
        <taxon>Bacteria</taxon>
        <taxon>Pseudomonadati</taxon>
        <taxon>Pseudomonadota</taxon>
        <taxon>Alphaproteobacteria</taxon>
        <taxon>Hyphomicrobiales</taxon>
        <taxon>Rhizobiaceae</taxon>
        <taxon>Metarhizobium</taxon>
    </lineage>
</organism>
<dbReference type="GO" id="GO:0006354">
    <property type="term" value="P:DNA-templated transcription elongation"/>
    <property type="evidence" value="ECO:0007669"/>
    <property type="project" value="TreeGrafter"/>
</dbReference>
<dbReference type="OrthoDB" id="192847at2"/>
<dbReference type="InterPro" id="IPR029462">
    <property type="entry name" value="Rnk_N"/>
</dbReference>
<dbReference type="PANTHER" id="PTHR30437">
    <property type="entry name" value="TRANSCRIPTION ELONGATION FACTOR GREA"/>
    <property type="match status" value="1"/>
</dbReference>
<dbReference type="InterPro" id="IPR023459">
    <property type="entry name" value="Tscrpt_elong_fac_GreA/B_fam"/>
</dbReference>
<sequence>MSKPKIVVGRTDHNKLTRLANGLLDKRPEVAEELLAELERASVLDDQDVPPQTVQMDSTVEYRTDGSSAARSVTLVYPGDADIAEGRISILTPIGTALLGLSVGQAIDFIANDGRKLVLSVLSISHAPHRALSPAVG</sequence>
<keyword evidence="3" id="KW-0808">Transferase</keyword>
<gene>
    <name evidence="3" type="ORF">DEM27_22530</name>
</gene>
<dbReference type="Gene3D" id="1.10.286.20">
    <property type="match status" value="1"/>
</dbReference>
<dbReference type="Pfam" id="PF14760">
    <property type="entry name" value="Rnk_N"/>
    <property type="match status" value="1"/>
</dbReference>
<evidence type="ECO:0000259" key="2">
    <source>
        <dbReference type="Pfam" id="PF14760"/>
    </source>
</evidence>
<proteinExistence type="predicted"/>
<dbReference type="GO" id="GO:0003677">
    <property type="term" value="F:DNA binding"/>
    <property type="evidence" value="ECO:0007669"/>
    <property type="project" value="InterPro"/>
</dbReference>
<dbReference type="InterPro" id="IPR036953">
    <property type="entry name" value="GreA/GreB_C_sf"/>
</dbReference>
<keyword evidence="4" id="KW-1185">Reference proteome</keyword>
<dbReference type="InterPro" id="IPR001437">
    <property type="entry name" value="Tscrpt_elong_fac_GreA/B_C"/>
</dbReference>
<accession>A0A2U2DLD7</accession>
<reference evidence="3 4" key="1">
    <citation type="submission" date="2018-05" db="EMBL/GenBank/DDBJ databases">
        <title>The draft genome of strain NS-104.</title>
        <authorList>
            <person name="Hang P."/>
            <person name="Jiang J."/>
        </authorList>
    </citation>
    <scope>NUCLEOTIDE SEQUENCE [LARGE SCALE GENOMIC DNA]</scope>
    <source>
        <strain evidence="3 4">NS-104</strain>
    </source>
</reference>
<dbReference type="Gene3D" id="3.10.50.30">
    <property type="entry name" value="Transcription elongation factor, GreA/GreB, C-terminal domain"/>
    <property type="match status" value="1"/>
</dbReference>
<keyword evidence="3" id="KW-0418">Kinase</keyword>
<evidence type="ECO:0000313" key="3">
    <source>
        <dbReference type="EMBL" id="PWE54080.1"/>
    </source>
</evidence>
<evidence type="ECO:0000259" key="1">
    <source>
        <dbReference type="Pfam" id="PF01272"/>
    </source>
</evidence>
<feature type="domain" description="Regulator of nucleoside diphosphate kinase N-terminal" evidence="2">
    <location>
        <begin position="4"/>
        <end position="43"/>
    </location>
</feature>
<dbReference type="Proteomes" id="UP000245252">
    <property type="component" value="Unassembled WGS sequence"/>
</dbReference>
<dbReference type="GO" id="GO:0032784">
    <property type="term" value="P:regulation of DNA-templated transcription elongation"/>
    <property type="evidence" value="ECO:0007669"/>
    <property type="project" value="InterPro"/>
</dbReference>
<protein>
    <submittedName>
        <fullName evidence="3">Nucleoside diphosphate kinase regulator</fullName>
    </submittedName>
</protein>
<dbReference type="AlphaFoldDB" id="A0A2U2DLD7"/>
<name>A0A2U2DLD7_9HYPH</name>
<feature type="domain" description="Transcription elongation factor GreA/GreB C-terminal" evidence="1">
    <location>
        <begin position="51"/>
        <end position="125"/>
    </location>
</feature>
<evidence type="ECO:0000313" key="4">
    <source>
        <dbReference type="Proteomes" id="UP000245252"/>
    </source>
</evidence>
<dbReference type="GO" id="GO:0070063">
    <property type="term" value="F:RNA polymerase binding"/>
    <property type="evidence" value="ECO:0007669"/>
    <property type="project" value="InterPro"/>
</dbReference>
<dbReference type="NCBIfam" id="NF004396">
    <property type="entry name" value="PRK05753.1"/>
    <property type="match status" value="1"/>
</dbReference>
<dbReference type="PANTHER" id="PTHR30437:SF5">
    <property type="entry name" value="REGULATOR OF NUCLEOSIDE DIPHOSPHATE KINASE"/>
    <property type="match status" value="1"/>
</dbReference>
<dbReference type="Pfam" id="PF01272">
    <property type="entry name" value="GreA_GreB"/>
    <property type="match status" value="1"/>
</dbReference>
<dbReference type="RefSeq" id="WP_109460487.1">
    <property type="nucleotide sequence ID" value="NZ_QFBC01000012.1"/>
</dbReference>
<dbReference type="SUPFAM" id="SSF54534">
    <property type="entry name" value="FKBP-like"/>
    <property type="match status" value="1"/>
</dbReference>
<dbReference type="GO" id="GO:0016301">
    <property type="term" value="F:kinase activity"/>
    <property type="evidence" value="ECO:0007669"/>
    <property type="project" value="UniProtKB-KW"/>
</dbReference>